<dbReference type="AlphaFoldDB" id="E3L482"/>
<name>E3L482_PUCGT</name>
<dbReference type="VEuPathDB" id="FungiDB:PGTG_17011"/>
<evidence type="ECO:0000313" key="2">
    <source>
        <dbReference type="EMBL" id="EFP91357.2"/>
    </source>
</evidence>
<dbReference type="InParanoid" id="E3L482"/>
<protein>
    <submittedName>
        <fullName evidence="2">Uncharacterized protein</fullName>
    </submittedName>
</protein>
<dbReference type="OrthoDB" id="2499284at2759"/>
<accession>E3L482</accession>
<dbReference type="Proteomes" id="UP000008783">
    <property type="component" value="Unassembled WGS sequence"/>
</dbReference>
<evidence type="ECO:0000256" key="1">
    <source>
        <dbReference type="SAM" id="MobiDB-lite"/>
    </source>
</evidence>
<dbReference type="HOGENOM" id="CLU_390354_0_0_1"/>
<sequence>MPSNIINTSSIKRSVACYLAFIYTVSWAQPALDGLGESHFISSDVHSSQGDLHDVFNRVKRPSETQFSTRIGTEWMDPDAHSDYQDVAKRQKTVEHDVSGLIPQPQLDPHTSSHSATHDEMFSQWNLKGSDTMLLSTCWPSLPTPTSPASFLPPQSQHVPLNSGLTFEKEHLMNPTPESMFESMSHHEIGTNDDDLKISLLFEQLQSPQFENTNAREWLPLLDNVHVPPVLPHSELNQAGFQRHSPVELDTHSGQDSIQRPQQLHEPHITNQGPLAPSSSHPSFDGELSGELNENDRVSSKDSVDRDQVQIYSESPRDTNSDESTHEHTSQQSIPLEKVQLPRNIMDDKFLELFTYKFTQHLHHVFTHSSTGARKNDYPIAGLPTRISRNSDSYMIWIEHDPNILAPSQNSIQRSQKLSYHFGGLIQWFLFINTAVLRKLNAGKTTLDHSEFDSHQQLIDWLFKESFHPEHCAPILGMISFVDFNAFKKGKEFGPTQRLLIKFLSSVQQPGEAPQVAISIIRLYYYNFQPEIWKGLGILDEMDFDWEIESLIVSGIQSQMKVGFGSDFSYTYSQLGNFEICDIKRFPETMKPRSYQKENCTDTFGLD</sequence>
<feature type="compositionally biased region" description="Polar residues" evidence="1">
    <location>
        <begin position="269"/>
        <end position="282"/>
    </location>
</feature>
<dbReference type="GeneID" id="10529188"/>
<reference evidence="3" key="2">
    <citation type="journal article" date="2011" name="Proc. Natl. Acad. Sci. U.S.A.">
        <title>Obligate biotrophy features unraveled by the genomic analysis of rust fungi.</title>
        <authorList>
            <person name="Duplessis S."/>
            <person name="Cuomo C.A."/>
            <person name="Lin Y.-C."/>
            <person name="Aerts A."/>
            <person name="Tisserant E."/>
            <person name="Veneault-Fourrey C."/>
            <person name="Joly D.L."/>
            <person name="Hacquard S."/>
            <person name="Amselem J."/>
            <person name="Cantarel B.L."/>
            <person name="Chiu R."/>
            <person name="Coutinho P.M."/>
            <person name="Feau N."/>
            <person name="Field M."/>
            <person name="Frey P."/>
            <person name="Gelhaye E."/>
            <person name="Goldberg J."/>
            <person name="Grabherr M.G."/>
            <person name="Kodira C.D."/>
            <person name="Kohler A."/>
            <person name="Kuees U."/>
            <person name="Lindquist E.A."/>
            <person name="Lucas S.M."/>
            <person name="Mago R."/>
            <person name="Mauceli E."/>
            <person name="Morin E."/>
            <person name="Murat C."/>
            <person name="Pangilinan J.L."/>
            <person name="Park R."/>
            <person name="Pearson M."/>
            <person name="Quesneville H."/>
            <person name="Rouhier N."/>
            <person name="Sakthikumar S."/>
            <person name="Salamov A.A."/>
            <person name="Schmutz J."/>
            <person name="Selles B."/>
            <person name="Shapiro H."/>
            <person name="Tanguay P."/>
            <person name="Tuskan G.A."/>
            <person name="Henrissat B."/>
            <person name="Van de Peer Y."/>
            <person name="Rouze P."/>
            <person name="Ellis J.G."/>
            <person name="Dodds P.N."/>
            <person name="Schein J.E."/>
            <person name="Zhong S."/>
            <person name="Hamelin R.C."/>
            <person name="Grigoriev I.V."/>
            <person name="Szabo L.J."/>
            <person name="Martin F."/>
        </authorList>
    </citation>
    <scope>NUCLEOTIDE SEQUENCE [LARGE SCALE GENOMIC DNA]</scope>
    <source>
        <strain evidence="3">CRL 75-36-700-3 / race SCCL</strain>
    </source>
</reference>
<gene>
    <name evidence="2" type="ORF">PGTG_17011</name>
</gene>
<dbReference type="EMBL" id="DS178345">
    <property type="protein sequence ID" value="EFP91357.2"/>
    <property type="molecule type" value="Genomic_DNA"/>
</dbReference>
<reference key="1">
    <citation type="submission" date="2007-01" db="EMBL/GenBank/DDBJ databases">
        <title>The Genome Sequence of Puccinia graminis f. sp. tritici Strain CRL 75-36-700-3.</title>
        <authorList>
            <consortium name="The Broad Institute Genome Sequencing Platform"/>
            <person name="Birren B."/>
            <person name="Lander E."/>
            <person name="Galagan J."/>
            <person name="Nusbaum C."/>
            <person name="Devon K."/>
            <person name="Cuomo C."/>
            <person name="Jaffe D."/>
            <person name="Butler J."/>
            <person name="Alvarez P."/>
            <person name="Gnerre S."/>
            <person name="Grabherr M."/>
            <person name="Mauceli E."/>
            <person name="Brockman W."/>
            <person name="Young S."/>
            <person name="LaButti K."/>
            <person name="Sykes S."/>
            <person name="DeCaprio D."/>
            <person name="Crawford M."/>
            <person name="Koehrsen M."/>
            <person name="Engels R."/>
            <person name="Montgomery P."/>
            <person name="Pearson M."/>
            <person name="Howarth C."/>
            <person name="Larson L."/>
            <person name="White J."/>
            <person name="Zeng Q."/>
            <person name="Kodira C."/>
            <person name="Yandava C."/>
            <person name="Alvarado L."/>
            <person name="O'Leary S."/>
            <person name="Szabo L."/>
            <person name="Dean R."/>
            <person name="Schein J."/>
        </authorList>
    </citation>
    <scope>NUCLEOTIDE SEQUENCE</scope>
    <source>
        <strain>CRL 75-36-700-3</strain>
    </source>
</reference>
<feature type="compositionally biased region" description="Basic and acidic residues" evidence="1">
    <location>
        <begin position="294"/>
        <end position="308"/>
    </location>
</feature>
<proteinExistence type="predicted"/>
<dbReference type="KEGG" id="pgr:PGTG_17011"/>
<evidence type="ECO:0000313" key="3">
    <source>
        <dbReference type="Proteomes" id="UP000008783"/>
    </source>
</evidence>
<keyword evidence="3" id="KW-1185">Reference proteome</keyword>
<dbReference type="RefSeq" id="XP_003335776.2">
    <property type="nucleotide sequence ID" value="XM_003335728.2"/>
</dbReference>
<feature type="compositionally biased region" description="Basic and acidic residues" evidence="1">
    <location>
        <begin position="315"/>
        <end position="329"/>
    </location>
</feature>
<feature type="region of interest" description="Disordered" evidence="1">
    <location>
        <begin position="267"/>
        <end position="339"/>
    </location>
</feature>
<organism evidence="2 3">
    <name type="scientific">Puccinia graminis f. sp. tritici (strain CRL 75-36-700-3 / race SCCL)</name>
    <name type="common">Black stem rust fungus</name>
    <dbReference type="NCBI Taxonomy" id="418459"/>
    <lineage>
        <taxon>Eukaryota</taxon>
        <taxon>Fungi</taxon>
        <taxon>Dikarya</taxon>
        <taxon>Basidiomycota</taxon>
        <taxon>Pucciniomycotina</taxon>
        <taxon>Pucciniomycetes</taxon>
        <taxon>Pucciniales</taxon>
        <taxon>Pucciniaceae</taxon>
        <taxon>Puccinia</taxon>
    </lineage>
</organism>